<dbReference type="InterPro" id="IPR046342">
    <property type="entry name" value="CBS_dom_sf"/>
</dbReference>
<dbReference type="InterPro" id="IPR000160">
    <property type="entry name" value="GGDEF_dom"/>
</dbReference>
<dbReference type="GO" id="GO:0052621">
    <property type="term" value="F:diguanylate cyclase activity"/>
    <property type="evidence" value="ECO:0007669"/>
    <property type="project" value="TreeGrafter"/>
</dbReference>
<dbReference type="InterPro" id="IPR000644">
    <property type="entry name" value="CBS_dom"/>
</dbReference>
<dbReference type="PANTHER" id="PTHR45138">
    <property type="entry name" value="REGULATORY COMPONENTS OF SENSORY TRANSDUCTION SYSTEM"/>
    <property type="match status" value="1"/>
</dbReference>
<dbReference type="GO" id="GO:0005886">
    <property type="term" value="C:plasma membrane"/>
    <property type="evidence" value="ECO:0007669"/>
    <property type="project" value="TreeGrafter"/>
</dbReference>
<feature type="domain" description="GGDEF" evidence="1">
    <location>
        <begin position="163"/>
        <end position="313"/>
    </location>
</feature>
<dbReference type="PROSITE" id="PS50887">
    <property type="entry name" value="GGDEF"/>
    <property type="match status" value="1"/>
</dbReference>
<dbReference type="InterPro" id="IPR029787">
    <property type="entry name" value="Nucleotide_cyclase"/>
</dbReference>
<dbReference type="Gene3D" id="3.30.70.270">
    <property type="match status" value="1"/>
</dbReference>
<gene>
    <name evidence="2" type="ORF">EJP82_19070</name>
</gene>
<proteinExistence type="predicted"/>
<dbReference type="OrthoDB" id="9813903at2"/>
<dbReference type="SMART" id="SM00267">
    <property type="entry name" value="GGDEF"/>
    <property type="match status" value="1"/>
</dbReference>
<dbReference type="RefSeq" id="WP_127193655.1">
    <property type="nucleotide sequence ID" value="NZ_RZNY01000017.1"/>
</dbReference>
<evidence type="ECO:0000313" key="3">
    <source>
        <dbReference type="Proteomes" id="UP000279446"/>
    </source>
</evidence>
<dbReference type="InterPro" id="IPR043128">
    <property type="entry name" value="Rev_trsase/Diguanyl_cyclase"/>
</dbReference>
<keyword evidence="3" id="KW-1185">Reference proteome</keyword>
<organism evidence="2 3">
    <name type="scientific">Paenibacillus anaericanus</name>
    <dbReference type="NCBI Taxonomy" id="170367"/>
    <lineage>
        <taxon>Bacteria</taxon>
        <taxon>Bacillati</taxon>
        <taxon>Bacillota</taxon>
        <taxon>Bacilli</taxon>
        <taxon>Bacillales</taxon>
        <taxon>Paenibacillaceae</taxon>
        <taxon>Paenibacillus</taxon>
    </lineage>
</organism>
<protein>
    <submittedName>
        <fullName evidence="2">GGDEF domain-containing protein</fullName>
    </submittedName>
</protein>
<dbReference type="NCBIfam" id="TIGR00254">
    <property type="entry name" value="GGDEF"/>
    <property type="match status" value="1"/>
</dbReference>
<dbReference type="SUPFAM" id="SSF54631">
    <property type="entry name" value="CBS-domain pair"/>
    <property type="match status" value="1"/>
</dbReference>
<accession>A0A3S1DFL7</accession>
<dbReference type="Proteomes" id="UP000279446">
    <property type="component" value="Unassembled WGS sequence"/>
</dbReference>
<dbReference type="CDD" id="cd04598">
    <property type="entry name" value="CBS_pair_GGDEF_EAL"/>
    <property type="match status" value="1"/>
</dbReference>
<evidence type="ECO:0000259" key="1">
    <source>
        <dbReference type="PROSITE" id="PS50887"/>
    </source>
</evidence>
<dbReference type="Pfam" id="PF00990">
    <property type="entry name" value="GGDEF"/>
    <property type="match status" value="1"/>
</dbReference>
<reference evidence="2 3" key="1">
    <citation type="submission" date="2018-12" db="EMBL/GenBank/DDBJ databases">
        <authorList>
            <person name="Sun L."/>
            <person name="Chen Z."/>
        </authorList>
    </citation>
    <scope>NUCLEOTIDE SEQUENCE [LARGE SCALE GENOMIC DNA]</scope>
    <source>
        <strain evidence="2 3">DSM 15890</strain>
    </source>
</reference>
<dbReference type="GO" id="GO:0043709">
    <property type="term" value="P:cell adhesion involved in single-species biofilm formation"/>
    <property type="evidence" value="ECO:0007669"/>
    <property type="project" value="TreeGrafter"/>
</dbReference>
<dbReference type="InterPro" id="IPR050469">
    <property type="entry name" value="Diguanylate_Cyclase"/>
</dbReference>
<dbReference type="PANTHER" id="PTHR45138:SF25">
    <property type="entry name" value="GGDEF DOMAIN PROTEIN"/>
    <property type="match status" value="1"/>
</dbReference>
<dbReference type="EMBL" id="RZNY01000017">
    <property type="protein sequence ID" value="RUT43804.1"/>
    <property type="molecule type" value="Genomic_DNA"/>
</dbReference>
<name>A0A3S1DFL7_9BACL</name>
<dbReference type="GO" id="GO:1902201">
    <property type="term" value="P:negative regulation of bacterial-type flagellum-dependent cell motility"/>
    <property type="evidence" value="ECO:0007669"/>
    <property type="project" value="TreeGrafter"/>
</dbReference>
<comment type="caution">
    <text evidence="2">The sequence shown here is derived from an EMBL/GenBank/DDBJ whole genome shotgun (WGS) entry which is preliminary data.</text>
</comment>
<evidence type="ECO:0000313" key="2">
    <source>
        <dbReference type="EMBL" id="RUT43804.1"/>
    </source>
</evidence>
<dbReference type="AlphaFoldDB" id="A0A3S1DFL7"/>
<dbReference type="Pfam" id="PF00571">
    <property type="entry name" value="CBS"/>
    <property type="match status" value="1"/>
</dbReference>
<dbReference type="SUPFAM" id="SSF55073">
    <property type="entry name" value="Nucleotide cyclase"/>
    <property type="match status" value="1"/>
</dbReference>
<sequence>MISQIGEIAEVIPYVSQDTKCEQVNQVFKDNPHLQGVVVIHNDYPVALVMRAQFYQQMGTLYGYNIYMGRPIGLIMTQEPLVVDYGESIAEVSKLAMDRPEEELYDYVIVAKNSQFYGVVSIRKLLLSFAEIQTKIATFLNPLTGLPGNLSIKEKLKQILEWEHSCVLYIDLDNFKAYNDTYGFTAGDKLIQATATILKGFIYQPDSFVGHIGGDDFIAILNHHDYRQLNQSIIEQFDDMIGSFYSDSHLRQHYVLAENRAGRIEEIPLVGISIAIVTNEWRRYDHEDEIVNESTRIKKRCKADKHSCYYTNDCVPDVLVPLA</sequence>
<dbReference type="CDD" id="cd01949">
    <property type="entry name" value="GGDEF"/>
    <property type="match status" value="1"/>
</dbReference>